<dbReference type="PANTHER" id="PTHR48104">
    <property type="entry name" value="METACASPASE-4"/>
    <property type="match status" value="1"/>
</dbReference>
<dbReference type="RefSeq" id="WP_317793839.1">
    <property type="nucleotide sequence ID" value="NZ_AP028461.1"/>
</dbReference>
<name>A0ABW4A0L7_9ACTN</name>
<dbReference type="InterPro" id="IPR050452">
    <property type="entry name" value="Metacaspase"/>
</dbReference>
<keyword evidence="3" id="KW-1185">Reference proteome</keyword>
<feature type="domain" description="Peptidase C14 caspase" evidence="1">
    <location>
        <begin position="2"/>
        <end position="268"/>
    </location>
</feature>
<dbReference type="SUPFAM" id="SSF52129">
    <property type="entry name" value="Caspase-like"/>
    <property type="match status" value="1"/>
</dbReference>
<sequence length="320" mass="34283">MTRKALLVGIDIYPDPRNNLNSCIADTLAFRSLLISRYGFQAAEITLLHNSSATLANVRAALDDLVAGAEPGDTLVFFESSHGYRFPQGDTMVEVLCLYDGFLHDSELVDRAATLPPGVFTCVADACHAGGLNKLFFAPDGAQLIRAKVWQPSADDADRHAGESSQVTRFKFFGREATGDSAAVAKNLVTVPENLLRTKSNGAESVLNGALFAACQADETAAAGSAATDNLSAFTYAVVREVTGPIQLRTLAERVTARLQAIGMRQTPRALTPVGPPQLLDRGFITLQPVGGGVVPTPQPDPEEQFDPWEWLRDQLSGVL</sequence>
<dbReference type="EMBL" id="JBHTMK010000004">
    <property type="protein sequence ID" value="MFD1364245.1"/>
    <property type="molecule type" value="Genomic_DNA"/>
</dbReference>
<dbReference type="Pfam" id="PF00656">
    <property type="entry name" value="Peptidase_C14"/>
    <property type="match status" value="1"/>
</dbReference>
<evidence type="ECO:0000313" key="3">
    <source>
        <dbReference type="Proteomes" id="UP001597183"/>
    </source>
</evidence>
<protein>
    <submittedName>
        <fullName evidence="2">Caspase family protein</fullName>
    </submittedName>
</protein>
<dbReference type="Proteomes" id="UP001597183">
    <property type="component" value="Unassembled WGS sequence"/>
</dbReference>
<accession>A0ABW4A0L7</accession>
<dbReference type="InterPro" id="IPR029030">
    <property type="entry name" value="Caspase-like_dom_sf"/>
</dbReference>
<gene>
    <name evidence="2" type="ORF">ACFQ5G_02685</name>
</gene>
<reference evidence="3" key="1">
    <citation type="journal article" date="2019" name="Int. J. Syst. Evol. Microbiol.">
        <title>The Global Catalogue of Microorganisms (GCM) 10K type strain sequencing project: providing services to taxonomists for standard genome sequencing and annotation.</title>
        <authorList>
            <consortium name="The Broad Institute Genomics Platform"/>
            <consortium name="The Broad Institute Genome Sequencing Center for Infectious Disease"/>
            <person name="Wu L."/>
            <person name="Ma J."/>
        </authorList>
    </citation>
    <scope>NUCLEOTIDE SEQUENCE [LARGE SCALE GENOMIC DNA]</scope>
    <source>
        <strain evidence="3">CCM 7526</strain>
    </source>
</reference>
<evidence type="ECO:0000313" key="2">
    <source>
        <dbReference type="EMBL" id="MFD1364245.1"/>
    </source>
</evidence>
<proteinExistence type="predicted"/>
<evidence type="ECO:0000259" key="1">
    <source>
        <dbReference type="Pfam" id="PF00656"/>
    </source>
</evidence>
<dbReference type="Gene3D" id="3.40.50.1460">
    <property type="match status" value="1"/>
</dbReference>
<dbReference type="InterPro" id="IPR011600">
    <property type="entry name" value="Pept_C14_caspase"/>
</dbReference>
<organism evidence="2 3">
    <name type="scientific">Actinoplanes sichuanensis</name>
    <dbReference type="NCBI Taxonomy" id="512349"/>
    <lineage>
        <taxon>Bacteria</taxon>
        <taxon>Bacillati</taxon>
        <taxon>Actinomycetota</taxon>
        <taxon>Actinomycetes</taxon>
        <taxon>Micromonosporales</taxon>
        <taxon>Micromonosporaceae</taxon>
        <taxon>Actinoplanes</taxon>
    </lineage>
</organism>
<dbReference type="PANTHER" id="PTHR48104:SF30">
    <property type="entry name" value="METACASPASE-1"/>
    <property type="match status" value="1"/>
</dbReference>
<comment type="caution">
    <text evidence="2">The sequence shown here is derived from an EMBL/GenBank/DDBJ whole genome shotgun (WGS) entry which is preliminary data.</text>
</comment>